<sequence length="184" mass="20898">MSNRAVNPKENEPSDYENAEEQVVTDYEDADEEPDRQEPEALEALEPADEPEEESPRRKFALRTTSNILASTPRSAKRSLVQEVQAPAPRRRCPFTRADHQPHCYPDPSKIGTLAGMINNRSKIRLPGATYIIEHADRKMQIHIPWCTPIVPAKVPLEKIVNDVFFFNFKITCSKDSIQSCGHM</sequence>
<evidence type="ECO:0000313" key="2">
    <source>
        <dbReference type="EMBL" id="PIC21966.1"/>
    </source>
</evidence>
<protein>
    <submittedName>
        <fullName evidence="2">Uncharacterized protein</fullName>
    </submittedName>
</protein>
<evidence type="ECO:0000313" key="3">
    <source>
        <dbReference type="Proteomes" id="UP000230233"/>
    </source>
</evidence>
<dbReference type="AlphaFoldDB" id="A0A2G5T4G7"/>
<proteinExistence type="predicted"/>
<comment type="caution">
    <text evidence="2">The sequence shown here is derived from an EMBL/GenBank/DDBJ whole genome shotgun (WGS) entry which is preliminary data.</text>
</comment>
<reference evidence="3" key="1">
    <citation type="submission" date="2017-10" db="EMBL/GenBank/DDBJ databases">
        <title>Rapid genome shrinkage in a self-fertile nematode reveals novel sperm competition proteins.</title>
        <authorList>
            <person name="Yin D."/>
            <person name="Schwarz E.M."/>
            <person name="Thomas C.G."/>
            <person name="Felde R.L."/>
            <person name="Korf I.F."/>
            <person name="Cutter A.D."/>
            <person name="Schartner C.M."/>
            <person name="Ralston E.J."/>
            <person name="Meyer B.J."/>
            <person name="Haag E.S."/>
        </authorList>
    </citation>
    <scope>NUCLEOTIDE SEQUENCE [LARGE SCALE GENOMIC DNA]</scope>
    <source>
        <strain evidence="3">JU1422</strain>
    </source>
</reference>
<feature type="compositionally biased region" description="Polar residues" evidence="1">
    <location>
        <begin position="63"/>
        <end position="74"/>
    </location>
</feature>
<dbReference type="EMBL" id="PDUG01000006">
    <property type="protein sequence ID" value="PIC21966.1"/>
    <property type="molecule type" value="Genomic_DNA"/>
</dbReference>
<accession>A0A2G5T4G7</accession>
<keyword evidence="3" id="KW-1185">Reference proteome</keyword>
<name>A0A2G5T4G7_9PELO</name>
<gene>
    <name evidence="2" type="primary">Cnig_chr_X.g26620</name>
    <name evidence="2" type="ORF">B9Z55_026620</name>
</gene>
<evidence type="ECO:0000256" key="1">
    <source>
        <dbReference type="SAM" id="MobiDB-lite"/>
    </source>
</evidence>
<feature type="region of interest" description="Disordered" evidence="1">
    <location>
        <begin position="1"/>
        <end position="87"/>
    </location>
</feature>
<organism evidence="2 3">
    <name type="scientific">Caenorhabditis nigoni</name>
    <dbReference type="NCBI Taxonomy" id="1611254"/>
    <lineage>
        <taxon>Eukaryota</taxon>
        <taxon>Metazoa</taxon>
        <taxon>Ecdysozoa</taxon>
        <taxon>Nematoda</taxon>
        <taxon>Chromadorea</taxon>
        <taxon>Rhabditida</taxon>
        <taxon>Rhabditina</taxon>
        <taxon>Rhabditomorpha</taxon>
        <taxon>Rhabditoidea</taxon>
        <taxon>Rhabditidae</taxon>
        <taxon>Peloderinae</taxon>
        <taxon>Caenorhabditis</taxon>
    </lineage>
</organism>
<feature type="compositionally biased region" description="Acidic residues" evidence="1">
    <location>
        <begin position="26"/>
        <end position="53"/>
    </location>
</feature>
<dbReference type="Proteomes" id="UP000230233">
    <property type="component" value="Chromosome X"/>
</dbReference>